<evidence type="ECO:0000256" key="1">
    <source>
        <dbReference type="SAM" id="Phobius"/>
    </source>
</evidence>
<feature type="transmembrane region" description="Helical" evidence="1">
    <location>
        <begin position="88"/>
        <end position="107"/>
    </location>
</feature>
<name>A0A1H6C6K5_9PSEU</name>
<reference evidence="2" key="1">
    <citation type="submission" date="2016-10" db="EMBL/GenBank/DDBJ databases">
        <authorList>
            <person name="de Groot N.N."/>
        </authorList>
    </citation>
    <scope>NUCLEOTIDE SEQUENCE [LARGE SCALE GENOMIC DNA]</scope>
    <source>
        <strain evidence="2">ATCC 20501</strain>
    </source>
</reference>
<gene>
    <name evidence="2" type="ORF">SAMN02982929_03155</name>
    <name evidence="3" type="ORF">SAMN05216506_101395</name>
</gene>
<feature type="transmembrane region" description="Helical" evidence="1">
    <location>
        <begin position="113"/>
        <end position="131"/>
    </location>
</feature>
<feature type="transmembrane region" description="Helical" evidence="1">
    <location>
        <begin position="159"/>
        <end position="176"/>
    </location>
</feature>
<feature type="transmembrane region" description="Helical" evidence="1">
    <location>
        <begin position="209"/>
        <end position="231"/>
    </location>
</feature>
<dbReference type="PANTHER" id="PTHR33979">
    <property type="entry name" value="OS02G0221600 PROTEIN"/>
    <property type="match status" value="1"/>
</dbReference>
<dbReference type="Pfam" id="PF13398">
    <property type="entry name" value="Peptidase_M50B"/>
    <property type="match status" value="1"/>
</dbReference>
<sequence>MDELVREWSAQLLDSGNVAALIAGLVSLVLVLNRTTWLPLRNVVTIAHEGGHAVVALLSGRKLNGIRLHSDTSGLTVSTGKATGPGMVLTLFAGYPAVSLLGLGGAWLVTVDLAHVMLWGCIALLAAMLIAIRNAYGVLSILMTGGALFAVSWFATPAWQALCCALLSWFLLIGGLRPISELSRKRSCGRAANSDADQLARMTGVLAGLWLVLWFLLGLVALVLGGTWLLLMPQV</sequence>
<feature type="transmembrane region" description="Helical" evidence="1">
    <location>
        <begin position="12"/>
        <end position="32"/>
    </location>
</feature>
<keyword evidence="1" id="KW-0812">Transmembrane</keyword>
<evidence type="ECO:0000313" key="5">
    <source>
        <dbReference type="Proteomes" id="UP000236729"/>
    </source>
</evidence>
<proteinExistence type="predicted"/>
<dbReference type="Proteomes" id="UP000199690">
    <property type="component" value="Unassembled WGS sequence"/>
</dbReference>
<dbReference type="RefSeq" id="WP_093345304.1">
    <property type="nucleotide sequence ID" value="NZ_FNVB01000004.1"/>
</dbReference>
<protein>
    <submittedName>
        <fullName evidence="2">Peptidase M50B-like</fullName>
    </submittedName>
</protein>
<evidence type="ECO:0000313" key="2">
    <source>
        <dbReference type="EMBL" id="SEG68367.1"/>
    </source>
</evidence>
<dbReference type="PANTHER" id="PTHR33979:SF2">
    <property type="entry name" value="PEPTIDASE M50B-LIKE-DOMAIN-CONTAINING PROTEIN"/>
    <property type="match status" value="1"/>
</dbReference>
<reference evidence="4 5" key="2">
    <citation type="submission" date="2016-10" db="EMBL/GenBank/DDBJ databases">
        <authorList>
            <person name="Varghese N."/>
            <person name="Submissions S."/>
        </authorList>
    </citation>
    <scope>NUCLEOTIDE SEQUENCE [LARGE SCALE GENOMIC DNA]</scope>
    <source>
        <strain evidence="5">ATCC 20501</strain>
        <strain evidence="3 4">CGMCC 4.3529</strain>
    </source>
</reference>
<accession>A0A1I1I055</accession>
<keyword evidence="1" id="KW-0472">Membrane</keyword>
<dbReference type="EMBL" id="FNVB01000004">
    <property type="protein sequence ID" value="SEG68367.1"/>
    <property type="molecule type" value="Genomic_DNA"/>
</dbReference>
<dbReference type="InterPro" id="IPR049500">
    <property type="entry name" value="Peptidase_M50B-like"/>
</dbReference>
<accession>A0A1H6C6K5</accession>
<keyword evidence="4" id="KW-1185">Reference proteome</keyword>
<feature type="transmembrane region" description="Helical" evidence="1">
    <location>
        <begin position="136"/>
        <end position="153"/>
    </location>
</feature>
<evidence type="ECO:0000313" key="3">
    <source>
        <dbReference type="EMBL" id="SFC29584.1"/>
    </source>
</evidence>
<evidence type="ECO:0000313" key="4">
    <source>
        <dbReference type="Proteomes" id="UP000199690"/>
    </source>
</evidence>
<dbReference type="Proteomes" id="UP000236729">
    <property type="component" value="Unassembled WGS sequence"/>
</dbReference>
<dbReference type="EMBL" id="FOME01000001">
    <property type="protein sequence ID" value="SFC29584.1"/>
    <property type="molecule type" value="Genomic_DNA"/>
</dbReference>
<organism evidence="2 5">
    <name type="scientific">Saccharopolyspora kobensis</name>
    <dbReference type="NCBI Taxonomy" id="146035"/>
    <lineage>
        <taxon>Bacteria</taxon>
        <taxon>Bacillati</taxon>
        <taxon>Actinomycetota</taxon>
        <taxon>Actinomycetes</taxon>
        <taxon>Pseudonocardiales</taxon>
        <taxon>Pseudonocardiaceae</taxon>
        <taxon>Saccharopolyspora</taxon>
    </lineage>
</organism>
<dbReference type="AlphaFoldDB" id="A0A1H6C6K5"/>
<keyword evidence="1" id="KW-1133">Transmembrane helix</keyword>